<name>C0CQK6_BLAHS</name>
<dbReference type="EMBL" id="ACBZ01000171">
    <property type="protein sequence ID" value="EEG47996.1"/>
    <property type="molecule type" value="Genomic_DNA"/>
</dbReference>
<reference evidence="2 3" key="2">
    <citation type="submission" date="2009-02" db="EMBL/GenBank/DDBJ databases">
        <title>Draft genome sequence of Blautia hydrogenotrophica DSM 10507 (Ruminococcus hydrogenotrophicus DSM 10507).</title>
        <authorList>
            <person name="Sudarsanam P."/>
            <person name="Ley R."/>
            <person name="Guruge J."/>
            <person name="Turnbaugh P.J."/>
            <person name="Mahowald M."/>
            <person name="Liep D."/>
            <person name="Gordon J."/>
        </authorList>
    </citation>
    <scope>NUCLEOTIDE SEQUENCE [LARGE SCALE GENOMIC DNA]</scope>
    <source>
        <strain evidence="3">DSM 10507 / JCM 14656 / S5a33</strain>
    </source>
</reference>
<organism evidence="2 3">
    <name type="scientific">Blautia hydrogenotrophica (strain DSM 10507 / JCM 14656 / S5a33)</name>
    <name type="common">Ruminococcus hydrogenotrophicus</name>
    <dbReference type="NCBI Taxonomy" id="476272"/>
    <lineage>
        <taxon>Bacteria</taxon>
        <taxon>Bacillati</taxon>
        <taxon>Bacillota</taxon>
        <taxon>Clostridia</taxon>
        <taxon>Lachnospirales</taxon>
        <taxon>Lachnospiraceae</taxon>
        <taxon>Blautia</taxon>
    </lineage>
</organism>
<keyword evidence="1" id="KW-0812">Transmembrane</keyword>
<protein>
    <submittedName>
        <fullName evidence="2">Uncharacterized protein</fullName>
    </submittedName>
</protein>
<dbReference type="AlphaFoldDB" id="C0CQK6"/>
<keyword evidence="1" id="KW-0472">Membrane</keyword>
<dbReference type="Proteomes" id="UP000003100">
    <property type="component" value="Unassembled WGS sequence"/>
</dbReference>
<evidence type="ECO:0000313" key="3">
    <source>
        <dbReference type="Proteomes" id="UP000003100"/>
    </source>
</evidence>
<accession>C0CQK6</accession>
<dbReference type="HOGENOM" id="CLU_2913258_0_0_9"/>
<evidence type="ECO:0000256" key="1">
    <source>
        <dbReference type="SAM" id="Phobius"/>
    </source>
</evidence>
<comment type="caution">
    <text evidence="2">The sequence shown here is derived from an EMBL/GenBank/DDBJ whole genome shotgun (WGS) entry which is preliminary data.</text>
</comment>
<feature type="transmembrane region" description="Helical" evidence="1">
    <location>
        <begin position="6"/>
        <end position="22"/>
    </location>
</feature>
<evidence type="ECO:0000313" key="2">
    <source>
        <dbReference type="EMBL" id="EEG47996.1"/>
    </source>
</evidence>
<gene>
    <name evidence="2" type="ORF">RUMHYD_03169</name>
</gene>
<sequence>MFLIFMHYILFYLYFSVNNYFFNNHFYKSFYLSYPLITVCPFLTERLSKNRLTNPKTYRIL</sequence>
<dbReference type="PATRIC" id="fig|476272.21.peg.1292"/>
<keyword evidence="3" id="KW-1185">Reference proteome</keyword>
<keyword evidence="1" id="KW-1133">Transmembrane helix</keyword>
<proteinExistence type="predicted"/>
<reference evidence="2 3" key="1">
    <citation type="submission" date="2009-01" db="EMBL/GenBank/DDBJ databases">
        <authorList>
            <person name="Fulton L."/>
            <person name="Clifton S."/>
            <person name="Fulton B."/>
            <person name="Xu J."/>
            <person name="Minx P."/>
            <person name="Pepin K.H."/>
            <person name="Johnson M."/>
            <person name="Bhonagiri V."/>
            <person name="Nash W.E."/>
            <person name="Mardis E.R."/>
            <person name="Wilson R.K."/>
        </authorList>
    </citation>
    <scope>NUCLEOTIDE SEQUENCE [LARGE SCALE GENOMIC DNA]</scope>
    <source>
        <strain evidence="3">DSM 10507 / JCM 14656 / S5a33</strain>
    </source>
</reference>